<gene>
    <name evidence="2" type="ORF">CWS72_07935</name>
</gene>
<keyword evidence="3" id="KW-1185">Reference proteome</keyword>
<dbReference type="Proteomes" id="UP000233293">
    <property type="component" value="Unassembled WGS sequence"/>
</dbReference>
<sequence length="235" mass="26203">MESGSPEGNYRKVHKDGRALGAYQMRTPALRQIEALDPDGDIDNPADWTGKFGADKDDFLGDDSIQDDAAIAYMNWIGKKSPLAPILKEIDEHPGAVSDGIPVTVTGVLLAAWKRQDQAIGGAKGRSVESDILDRFEVGAILEGREEDIEGELREKALRICDLLQDYAETRDQDDHDADEFGEESWRRWSDHVPKVEDSWENWPRFLEQDGDDASTDNCDCPEADPPCKPSDDEE</sequence>
<feature type="compositionally biased region" description="Acidic residues" evidence="1">
    <location>
        <begin position="209"/>
        <end position="223"/>
    </location>
</feature>
<name>A0A2N3PXI8_9PROT</name>
<protein>
    <submittedName>
        <fullName evidence="2">Uncharacterized protein</fullName>
    </submittedName>
</protein>
<comment type="caution">
    <text evidence="2">The sequence shown here is derived from an EMBL/GenBank/DDBJ whole genome shotgun (WGS) entry which is preliminary data.</text>
</comment>
<reference evidence="3" key="1">
    <citation type="submission" date="2017-12" db="EMBL/GenBank/DDBJ databases">
        <title>Draft genome sequence of Telmatospirillum siberiense 26-4b1T, an acidotolerant peatland alphaproteobacterium potentially involved in sulfur cycling.</title>
        <authorList>
            <person name="Hausmann B."/>
            <person name="Pjevac P."/>
            <person name="Schreck K."/>
            <person name="Herbold C.W."/>
            <person name="Daims H."/>
            <person name="Wagner M."/>
            <person name="Pester M."/>
            <person name="Loy A."/>
        </authorList>
    </citation>
    <scope>NUCLEOTIDE SEQUENCE [LARGE SCALE GENOMIC DNA]</scope>
    <source>
        <strain evidence="3">26-4b1</strain>
    </source>
</reference>
<evidence type="ECO:0000256" key="1">
    <source>
        <dbReference type="SAM" id="MobiDB-lite"/>
    </source>
</evidence>
<feature type="region of interest" description="Disordered" evidence="1">
    <location>
        <begin position="200"/>
        <end position="235"/>
    </location>
</feature>
<evidence type="ECO:0000313" key="3">
    <source>
        <dbReference type="Proteomes" id="UP000233293"/>
    </source>
</evidence>
<organism evidence="2 3">
    <name type="scientific">Telmatospirillum siberiense</name>
    <dbReference type="NCBI Taxonomy" id="382514"/>
    <lineage>
        <taxon>Bacteria</taxon>
        <taxon>Pseudomonadati</taxon>
        <taxon>Pseudomonadota</taxon>
        <taxon>Alphaproteobacteria</taxon>
        <taxon>Rhodospirillales</taxon>
        <taxon>Rhodospirillaceae</taxon>
        <taxon>Telmatospirillum</taxon>
    </lineage>
</organism>
<dbReference type="EMBL" id="PIUM01000006">
    <property type="protein sequence ID" value="PKU25120.1"/>
    <property type="molecule type" value="Genomic_DNA"/>
</dbReference>
<dbReference type="AlphaFoldDB" id="A0A2N3PXI8"/>
<evidence type="ECO:0000313" key="2">
    <source>
        <dbReference type="EMBL" id="PKU25120.1"/>
    </source>
</evidence>
<accession>A0A2N3PXI8</accession>
<proteinExistence type="predicted"/>